<keyword evidence="3" id="KW-1185">Reference proteome</keyword>
<organism evidence="2 3">
    <name type="scientific">Colletotrichum nymphaeae SA-01</name>
    <dbReference type="NCBI Taxonomy" id="1460502"/>
    <lineage>
        <taxon>Eukaryota</taxon>
        <taxon>Fungi</taxon>
        <taxon>Dikarya</taxon>
        <taxon>Ascomycota</taxon>
        <taxon>Pezizomycotina</taxon>
        <taxon>Sordariomycetes</taxon>
        <taxon>Hypocreomycetidae</taxon>
        <taxon>Glomerellales</taxon>
        <taxon>Glomerellaceae</taxon>
        <taxon>Colletotrichum</taxon>
        <taxon>Colletotrichum acutatum species complex</taxon>
    </lineage>
</organism>
<dbReference type="AlphaFoldDB" id="A0A135RVL5"/>
<gene>
    <name evidence="2" type="ORF">CNYM01_14062</name>
</gene>
<dbReference type="EMBL" id="JEMN01001757">
    <property type="protein sequence ID" value="KXH27706.1"/>
    <property type="molecule type" value="Genomic_DNA"/>
</dbReference>
<sequence length="165" mass="18104">MLRKLAPLVTSVDSNQSSTSEPSQADVSKRKRVQADIACNPCRRRKSRKREALQSSHASNEPQELLDILKSVTEKHAIQILSLWRTERDIAAVLSFARGAVNGASDLPDVVDDAEPGTGSSLESELKVSFPNVYPDLRAIPATALERDGLLGLDSFRRLTLPENQ</sequence>
<feature type="compositionally biased region" description="Polar residues" evidence="1">
    <location>
        <begin position="11"/>
        <end position="26"/>
    </location>
</feature>
<comment type="caution">
    <text evidence="2">The sequence shown here is derived from an EMBL/GenBank/DDBJ whole genome shotgun (WGS) entry which is preliminary data.</text>
</comment>
<evidence type="ECO:0000313" key="3">
    <source>
        <dbReference type="Proteomes" id="UP000070054"/>
    </source>
</evidence>
<evidence type="ECO:0000313" key="2">
    <source>
        <dbReference type="EMBL" id="KXH27706.1"/>
    </source>
</evidence>
<protein>
    <submittedName>
        <fullName evidence="2">Uncharacterized protein</fullName>
    </submittedName>
</protein>
<reference evidence="2 3" key="1">
    <citation type="submission" date="2014-02" db="EMBL/GenBank/DDBJ databases">
        <title>The genome sequence of Colletotrichum nymphaeae SA-01.</title>
        <authorList>
            <person name="Baroncelli R."/>
            <person name="Thon M.R."/>
        </authorList>
    </citation>
    <scope>NUCLEOTIDE SEQUENCE [LARGE SCALE GENOMIC DNA]</scope>
    <source>
        <strain evidence="2 3">SA-01</strain>
    </source>
</reference>
<proteinExistence type="predicted"/>
<feature type="compositionally biased region" description="Polar residues" evidence="1">
    <location>
        <begin position="53"/>
        <end position="62"/>
    </location>
</feature>
<accession>A0A135RVL5</accession>
<feature type="region of interest" description="Disordered" evidence="1">
    <location>
        <begin position="1"/>
        <end position="64"/>
    </location>
</feature>
<dbReference type="Proteomes" id="UP000070054">
    <property type="component" value="Unassembled WGS sequence"/>
</dbReference>
<name>A0A135RVL5_9PEZI</name>
<evidence type="ECO:0000256" key="1">
    <source>
        <dbReference type="SAM" id="MobiDB-lite"/>
    </source>
</evidence>